<accession>A0A9R0JJ35</accession>
<dbReference type="SUPFAM" id="SSF46689">
    <property type="entry name" value="Homeodomain-like"/>
    <property type="match status" value="1"/>
</dbReference>
<feature type="domain" description="Myb-like" evidence="8">
    <location>
        <begin position="1"/>
        <end position="57"/>
    </location>
</feature>
<dbReference type="RefSeq" id="XP_021836243.1">
    <property type="nucleotide sequence ID" value="XM_021980551.2"/>
</dbReference>
<dbReference type="InterPro" id="IPR009057">
    <property type="entry name" value="Homeodomain-like_sf"/>
</dbReference>
<dbReference type="GeneID" id="110775958"/>
<organism evidence="10 11">
    <name type="scientific">Spinacia oleracea</name>
    <name type="common">Spinach</name>
    <dbReference type="NCBI Taxonomy" id="3562"/>
    <lineage>
        <taxon>Eukaryota</taxon>
        <taxon>Viridiplantae</taxon>
        <taxon>Streptophyta</taxon>
        <taxon>Embryophyta</taxon>
        <taxon>Tracheophyta</taxon>
        <taxon>Spermatophyta</taxon>
        <taxon>Magnoliopsida</taxon>
        <taxon>eudicotyledons</taxon>
        <taxon>Gunneridae</taxon>
        <taxon>Pentapetalae</taxon>
        <taxon>Caryophyllales</taxon>
        <taxon>Chenopodiaceae</taxon>
        <taxon>Chenopodioideae</taxon>
        <taxon>Anserineae</taxon>
        <taxon>Spinacia</taxon>
    </lineage>
</organism>
<feature type="region of interest" description="Disordered" evidence="7">
    <location>
        <begin position="161"/>
        <end position="193"/>
    </location>
</feature>
<keyword evidence="5" id="KW-0804">Transcription</keyword>
<comment type="subcellular location">
    <subcellularLocation>
        <location evidence="1">Nucleus</location>
    </subcellularLocation>
</comment>
<feature type="domain" description="HTH myb-type" evidence="9">
    <location>
        <begin position="58"/>
        <end position="112"/>
    </location>
</feature>
<dbReference type="PANTHER" id="PTHR45675:SF1">
    <property type="entry name" value="MYB TRANSCRIPTION FACTOR-RELATED"/>
    <property type="match status" value="1"/>
</dbReference>
<dbReference type="AlphaFoldDB" id="A0A9R0JJ35"/>
<dbReference type="InterPro" id="IPR044676">
    <property type="entry name" value="EOBI/EOBII-like_plant"/>
</dbReference>
<dbReference type="SMART" id="SM00717">
    <property type="entry name" value="SANT"/>
    <property type="match status" value="2"/>
</dbReference>
<keyword evidence="3" id="KW-0805">Transcription regulation</keyword>
<evidence type="ECO:0000256" key="6">
    <source>
        <dbReference type="ARBA" id="ARBA00023242"/>
    </source>
</evidence>
<sequence>MAARVRVSHEEEGLLNNELRKGPWTAIHGQGRWNTLSLLAGLKRSGKSCRLRWLNYLRPDLRRGTFTLDEQLLILELHFRWGNRWSKIAEHLPGRTDNEVKNYWRTKVQNLARQFQCHVNSPEFRDVLHRIWIPKLFEQIQANATATSNYTIKAQSDGPTYEPWHGLNDAHHNNSNNTPIHLGPTSLDQHEDGPTDLYSKPNELTDCCEAHVLPESGLSDDLDLDWEQIDEFLWEMTLNNDGDNMLFLEHQQD</sequence>
<gene>
    <name evidence="11" type="primary">LOC110775958</name>
</gene>
<dbReference type="Gene3D" id="1.10.10.60">
    <property type="entry name" value="Homeodomain-like"/>
    <property type="match status" value="2"/>
</dbReference>
<reference evidence="10" key="1">
    <citation type="journal article" date="2021" name="Nat. Commun.">
        <title>Genomic analyses provide insights into spinach domestication and the genetic basis of agronomic traits.</title>
        <authorList>
            <person name="Cai X."/>
            <person name="Sun X."/>
            <person name="Xu C."/>
            <person name="Sun H."/>
            <person name="Wang X."/>
            <person name="Ge C."/>
            <person name="Zhang Z."/>
            <person name="Wang Q."/>
            <person name="Fei Z."/>
            <person name="Jiao C."/>
            <person name="Wang Q."/>
        </authorList>
    </citation>
    <scope>NUCLEOTIDE SEQUENCE [LARGE SCALE GENOMIC DNA]</scope>
    <source>
        <strain evidence="10">cv. Varoflay</strain>
    </source>
</reference>
<dbReference type="PROSITE" id="PS50090">
    <property type="entry name" value="MYB_LIKE"/>
    <property type="match status" value="2"/>
</dbReference>
<dbReference type="GO" id="GO:0043565">
    <property type="term" value="F:sequence-specific DNA binding"/>
    <property type="evidence" value="ECO:0000318"/>
    <property type="project" value="GO_Central"/>
</dbReference>
<keyword evidence="4" id="KW-0238">DNA-binding</keyword>
<dbReference type="OrthoDB" id="2143914at2759"/>
<dbReference type="GO" id="GO:0005634">
    <property type="term" value="C:nucleus"/>
    <property type="evidence" value="ECO:0000318"/>
    <property type="project" value="GO_Central"/>
</dbReference>
<dbReference type="InterPro" id="IPR001005">
    <property type="entry name" value="SANT/Myb"/>
</dbReference>
<feature type="domain" description="Myb-like" evidence="8">
    <location>
        <begin position="58"/>
        <end position="108"/>
    </location>
</feature>
<evidence type="ECO:0000259" key="8">
    <source>
        <dbReference type="PROSITE" id="PS50090"/>
    </source>
</evidence>
<protein>
    <submittedName>
        <fullName evidence="11">Transcription factor MYB2-like</fullName>
    </submittedName>
</protein>
<keyword evidence="6" id="KW-0539">Nucleus</keyword>
<dbReference type="GO" id="GO:0006355">
    <property type="term" value="P:regulation of DNA-templated transcription"/>
    <property type="evidence" value="ECO:0000318"/>
    <property type="project" value="GO_Central"/>
</dbReference>
<evidence type="ECO:0000313" key="10">
    <source>
        <dbReference type="Proteomes" id="UP000813463"/>
    </source>
</evidence>
<name>A0A9R0JJ35_SPIOL</name>
<dbReference type="CDD" id="cd00167">
    <property type="entry name" value="SANT"/>
    <property type="match status" value="2"/>
</dbReference>
<evidence type="ECO:0000256" key="1">
    <source>
        <dbReference type="ARBA" id="ARBA00004123"/>
    </source>
</evidence>
<evidence type="ECO:0000256" key="2">
    <source>
        <dbReference type="ARBA" id="ARBA00022737"/>
    </source>
</evidence>
<dbReference type="PROSITE" id="PS51294">
    <property type="entry name" value="HTH_MYB"/>
    <property type="match status" value="1"/>
</dbReference>
<reference evidence="11" key="2">
    <citation type="submission" date="2025-08" db="UniProtKB">
        <authorList>
            <consortium name="RefSeq"/>
        </authorList>
    </citation>
    <scope>IDENTIFICATION</scope>
    <source>
        <tissue evidence="11">Leaf</tissue>
    </source>
</reference>
<keyword evidence="10" id="KW-1185">Reference proteome</keyword>
<proteinExistence type="predicted"/>
<dbReference type="Proteomes" id="UP000813463">
    <property type="component" value="Chromosome 5"/>
</dbReference>
<dbReference type="KEGG" id="soe:110775958"/>
<evidence type="ECO:0000313" key="11">
    <source>
        <dbReference type="RefSeq" id="XP_021836243.1"/>
    </source>
</evidence>
<evidence type="ECO:0000256" key="4">
    <source>
        <dbReference type="ARBA" id="ARBA00023125"/>
    </source>
</evidence>
<evidence type="ECO:0000256" key="3">
    <source>
        <dbReference type="ARBA" id="ARBA00023015"/>
    </source>
</evidence>
<dbReference type="Pfam" id="PF00249">
    <property type="entry name" value="Myb_DNA-binding"/>
    <property type="match status" value="2"/>
</dbReference>
<evidence type="ECO:0000259" key="9">
    <source>
        <dbReference type="PROSITE" id="PS51294"/>
    </source>
</evidence>
<dbReference type="PANTHER" id="PTHR45675">
    <property type="entry name" value="MYB TRANSCRIPTION FACTOR-RELATED-RELATED"/>
    <property type="match status" value="1"/>
</dbReference>
<evidence type="ECO:0000256" key="5">
    <source>
        <dbReference type="ARBA" id="ARBA00023163"/>
    </source>
</evidence>
<dbReference type="InterPro" id="IPR017930">
    <property type="entry name" value="Myb_dom"/>
</dbReference>
<dbReference type="GO" id="GO:0003700">
    <property type="term" value="F:DNA-binding transcription factor activity"/>
    <property type="evidence" value="ECO:0007669"/>
    <property type="project" value="InterPro"/>
</dbReference>
<keyword evidence="2" id="KW-0677">Repeat</keyword>
<evidence type="ECO:0000256" key="7">
    <source>
        <dbReference type="SAM" id="MobiDB-lite"/>
    </source>
</evidence>